<keyword evidence="5 10" id="KW-1133">Transmembrane helix</keyword>
<evidence type="ECO:0000259" key="11">
    <source>
        <dbReference type="Pfam" id="PF13962"/>
    </source>
</evidence>
<evidence type="ECO:0000256" key="9">
    <source>
        <dbReference type="SAM" id="MobiDB-lite"/>
    </source>
</evidence>
<feature type="transmembrane region" description="Helical" evidence="10">
    <location>
        <begin position="511"/>
        <end position="528"/>
    </location>
</feature>
<evidence type="ECO:0000256" key="2">
    <source>
        <dbReference type="ARBA" id="ARBA00004413"/>
    </source>
</evidence>
<reference evidence="13" key="3">
    <citation type="submission" date="2015-04" db="UniProtKB">
        <authorList>
            <consortium name="EnsemblPlants"/>
        </authorList>
    </citation>
    <scope>IDENTIFICATION</scope>
    <source>
        <strain evidence="13">cv. Jemalong A17</strain>
    </source>
</reference>
<keyword evidence="4" id="KW-0677">Repeat</keyword>
<feature type="transmembrane region" description="Helical" evidence="10">
    <location>
        <begin position="450"/>
        <end position="473"/>
    </location>
</feature>
<feature type="region of interest" description="Disordered" evidence="9">
    <location>
        <begin position="304"/>
        <end position="348"/>
    </location>
</feature>
<feature type="repeat" description="ANK" evidence="8">
    <location>
        <begin position="115"/>
        <end position="136"/>
    </location>
</feature>
<protein>
    <submittedName>
        <fullName evidence="12">Ankyrin repeat protein</fullName>
    </submittedName>
</protein>
<dbReference type="SMART" id="SM00248">
    <property type="entry name" value="ANK"/>
    <property type="match status" value="6"/>
</dbReference>
<reference evidence="12 14" key="1">
    <citation type="journal article" date="2011" name="Nature">
        <title>The Medicago genome provides insight into the evolution of rhizobial symbioses.</title>
        <authorList>
            <person name="Young N.D."/>
            <person name="Debelle F."/>
            <person name="Oldroyd G.E."/>
            <person name="Geurts R."/>
            <person name="Cannon S.B."/>
            <person name="Udvardi M.K."/>
            <person name="Benedito V.A."/>
            <person name="Mayer K.F."/>
            <person name="Gouzy J."/>
            <person name="Schoof H."/>
            <person name="Van de Peer Y."/>
            <person name="Proost S."/>
            <person name="Cook D.R."/>
            <person name="Meyers B.C."/>
            <person name="Spannagl M."/>
            <person name="Cheung F."/>
            <person name="De Mita S."/>
            <person name="Krishnakumar V."/>
            <person name="Gundlach H."/>
            <person name="Zhou S."/>
            <person name="Mudge J."/>
            <person name="Bharti A.K."/>
            <person name="Murray J.D."/>
            <person name="Naoumkina M.A."/>
            <person name="Rosen B."/>
            <person name="Silverstein K.A."/>
            <person name="Tang H."/>
            <person name="Rombauts S."/>
            <person name="Zhao P.X."/>
            <person name="Zhou P."/>
            <person name="Barbe V."/>
            <person name="Bardou P."/>
            <person name="Bechner M."/>
            <person name="Bellec A."/>
            <person name="Berger A."/>
            <person name="Berges H."/>
            <person name="Bidwell S."/>
            <person name="Bisseling T."/>
            <person name="Choisne N."/>
            <person name="Couloux A."/>
            <person name="Denny R."/>
            <person name="Deshpande S."/>
            <person name="Dai X."/>
            <person name="Doyle J.J."/>
            <person name="Dudez A.M."/>
            <person name="Farmer A.D."/>
            <person name="Fouteau S."/>
            <person name="Franken C."/>
            <person name="Gibelin C."/>
            <person name="Gish J."/>
            <person name="Goldstein S."/>
            <person name="Gonzalez A.J."/>
            <person name="Green P.J."/>
            <person name="Hallab A."/>
            <person name="Hartog M."/>
            <person name="Hua A."/>
            <person name="Humphray S.J."/>
            <person name="Jeong D.H."/>
            <person name="Jing Y."/>
            <person name="Jocker A."/>
            <person name="Kenton S.M."/>
            <person name="Kim D.J."/>
            <person name="Klee K."/>
            <person name="Lai H."/>
            <person name="Lang C."/>
            <person name="Lin S."/>
            <person name="Macmil S.L."/>
            <person name="Magdelenat G."/>
            <person name="Matthews L."/>
            <person name="McCorrison J."/>
            <person name="Monaghan E.L."/>
            <person name="Mun J.H."/>
            <person name="Najar F.Z."/>
            <person name="Nicholson C."/>
            <person name="Noirot C."/>
            <person name="O'Bleness M."/>
            <person name="Paule C.R."/>
            <person name="Poulain J."/>
            <person name="Prion F."/>
            <person name="Qin B."/>
            <person name="Qu C."/>
            <person name="Retzel E.F."/>
            <person name="Riddle C."/>
            <person name="Sallet E."/>
            <person name="Samain S."/>
            <person name="Samson N."/>
            <person name="Sanders I."/>
            <person name="Saurat O."/>
            <person name="Scarpelli C."/>
            <person name="Schiex T."/>
            <person name="Segurens B."/>
            <person name="Severin A.J."/>
            <person name="Sherrier D.J."/>
            <person name="Shi R."/>
            <person name="Sims S."/>
            <person name="Singer S.R."/>
            <person name="Sinharoy S."/>
            <person name="Sterck L."/>
            <person name="Viollet A."/>
            <person name="Wang B.B."/>
            <person name="Wang K."/>
            <person name="Wang M."/>
            <person name="Wang X."/>
            <person name="Warfsmann J."/>
            <person name="Weissenbach J."/>
            <person name="White D.D."/>
            <person name="White J.D."/>
            <person name="Wiley G.B."/>
            <person name="Wincker P."/>
            <person name="Xing Y."/>
            <person name="Yang L."/>
            <person name="Yao Z."/>
            <person name="Ying F."/>
            <person name="Zhai J."/>
            <person name="Zhou L."/>
            <person name="Zuber A."/>
            <person name="Denarie J."/>
            <person name="Dixon R.A."/>
            <person name="May G.D."/>
            <person name="Schwartz D.C."/>
            <person name="Rogers J."/>
            <person name="Quetier F."/>
            <person name="Town C.D."/>
            <person name="Roe B.A."/>
        </authorList>
    </citation>
    <scope>NUCLEOTIDE SEQUENCE [LARGE SCALE GENOMIC DNA]</scope>
    <source>
        <strain evidence="12">A17</strain>
        <strain evidence="13 14">cv. Jemalong A17</strain>
    </source>
</reference>
<evidence type="ECO:0000256" key="10">
    <source>
        <dbReference type="SAM" id="Phobius"/>
    </source>
</evidence>
<keyword evidence="3 10" id="KW-0812">Transmembrane</keyword>
<evidence type="ECO:0000256" key="8">
    <source>
        <dbReference type="PROSITE-ProRule" id="PRU00023"/>
    </source>
</evidence>
<dbReference type="Pfam" id="PF12796">
    <property type="entry name" value="Ank_2"/>
    <property type="match status" value="2"/>
</dbReference>
<dbReference type="EMBL" id="CM001221">
    <property type="protein sequence ID" value="KEH28321.1"/>
    <property type="molecule type" value="Genomic_DNA"/>
</dbReference>
<organism evidence="12 14">
    <name type="scientific">Medicago truncatula</name>
    <name type="common">Barrel medic</name>
    <name type="synonym">Medicago tribuloides</name>
    <dbReference type="NCBI Taxonomy" id="3880"/>
    <lineage>
        <taxon>Eukaryota</taxon>
        <taxon>Viridiplantae</taxon>
        <taxon>Streptophyta</taxon>
        <taxon>Embryophyta</taxon>
        <taxon>Tracheophyta</taxon>
        <taxon>Spermatophyta</taxon>
        <taxon>Magnoliopsida</taxon>
        <taxon>eudicotyledons</taxon>
        <taxon>Gunneridae</taxon>
        <taxon>Pentapetalae</taxon>
        <taxon>rosids</taxon>
        <taxon>fabids</taxon>
        <taxon>Fabales</taxon>
        <taxon>Fabaceae</taxon>
        <taxon>Papilionoideae</taxon>
        <taxon>50 kb inversion clade</taxon>
        <taxon>NPAAA clade</taxon>
        <taxon>Hologalegina</taxon>
        <taxon>IRL clade</taxon>
        <taxon>Trifolieae</taxon>
        <taxon>Medicago</taxon>
    </lineage>
</organism>
<sequence length="547" mass="62003">MLHEAMLRGKSNGGHEIFNVCELYKTEDWLKNSLASCCYEFALEMVNYAKKSVLYLAVENGDEDAVKLILENCPKNDAKPKGLSPIVAAIMKQNQEILSIILENKPIWIHLRDKDGRLPLHYAASIGYLEGVYLLLGTCKCCTIQRDNNGYFPIHLASYGGHVEVVKKLLEYCPDPREMLDTFLQQNILHIAASNGKHDVIRYILENQVGEHRQMINQEDRNGNTPLHLASTFCHPATVYYIVNQNKEKVHLDIVNQNNETALDTVGPLTNNSRFKKRLTSIALKSAGAKRSPRRSAALVYIEQEHEESQRSNANSTKTEQKIKRKELHQQRKEKEKEKEKGLDRYRDRAEKVPNNIVPQYLSAEVPNPTFKDMVETLILVSTLIITASVAACFAVPGEADGKANNLCHAMFQAFIIFITISLFSSISSIIILFWATLGLTELVKFSLKIVMPILGIALISLSLAFIAGLYTVISELTWLANVFLVMTLIFVVVEILLYMLLFLPSSSTSIPLRYISYYPFLFLAWILQRTKIDHGVNPWSYLRYDS</sequence>
<dbReference type="AlphaFoldDB" id="A0A072UFX9"/>
<comment type="subcellular location">
    <subcellularLocation>
        <location evidence="2">Cell membrane</location>
        <topology evidence="2">Peripheral membrane protein</topology>
        <orientation evidence="2">Cytoplasmic side</orientation>
    </subcellularLocation>
    <subcellularLocation>
        <location evidence="1">Membrane</location>
        <topology evidence="1">Multi-pass membrane protein</topology>
    </subcellularLocation>
</comment>
<dbReference type="ExpressionAtlas" id="A0A072UFX9">
    <property type="expression patterns" value="differential"/>
</dbReference>
<keyword evidence="14" id="KW-1185">Reference proteome</keyword>
<feature type="transmembrane region" description="Helical" evidence="10">
    <location>
        <begin position="479"/>
        <end position="504"/>
    </location>
</feature>
<reference evidence="12 14" key="2">
    <citation type="journal article" date="2014" name="BMC Genomics">
        <title>An improved genome release (version Mt4.0) for the model legume Medicago truncatula.</title>
        <authorList>
            <person name="Tang H."/>
            <person name="Krishnakumar V."/>
            <person name="Bidwell S."/>
            <person name="Rosen B."/>
            <person name="Chan A."/>
            <person name="Zhou S."/>
            <person name="Gentzbittel L."/>
            <person name="Childs K.L."/>
            <person name="Yandell M."/>
            <person name="Gundlach H."/>
            <person name="Mayer K.F."/>
            <person name="Schwartz D.C."/>
            <person name="Town C.D."/>
        </authorList>
    </citation>
    <scope>GENOME REANNOTATION</scope>
    <source>
        <strain evidence="12">A17</strain>
        <strain evidence="13 14">cv. Jemalong A17</strain>
    </source>
</reference>
<dbReference type="PANTHER" id="PTHR24186:SF46">
    <property type="entry name" value="PROTEIN ACCELERATED CELL DEATH 6-LIKE"/>
    <property type="match status" value="1"/>
</dbReference>
<dbReference type="PANTHER" id="PTHR24186">
    <property type="entry name" value="PROTEIN PHOSPHATASE 1 REGULATORY SUBUNIT"/>
    <property type="match status" value="1"/>
</dbReference>
<dbReference type="PROSITE" id="PS50088">
    <property type="entry name" value="ANK_REPEAT"/>
    <property type="match status" value="2"/>
</dbReference>
<dbReference type="Proteomes" id="UP000002051">
    <property type="component" value="Chromosome 5"/>
</dbReference>
<dbReference type="Gene3D" id="1.25.40.20">
    <property type="entry name" value="Ankyrin repeat-containing domain"/>
    <property type="match status" value="1"/>
</dbReference>
<dbReference type="HOGENOM" id="CLU_000134_36_1_1"/>
<feature type="transmembrane region" description="Helical" evidence="10">
    <location>
        <begin position="378"/>
        <end position="398"/>
    </location>
</feature>
<dbReference type="Pfam" id="PF13962">
    <property type="entry name" value="PGG"/>
    <property type="match status" value="1"/>
</dbReference>
<evidence type="ECO:0000256" key="4">
    <source>
        <dbReference type="ARBA" id="ARBA00022737"/>
    </source>
</evidence>
<feature type="transmembrane region" description="Helical" evidence="10">
    <location>
        <begin position="410"/>
        <end position="438"/>
    </location>
</feature>
<evidence type="ECO:0000313" key="14">
    <source>
        <dbReference type="Proteomes" id="UP000002051"/>
    </source>
</evidence>
<evidence type="ECO:0000256" key="3">
    <source>
        <dbReference type="ARBA" id="ARBA00022692"/>
    </source>
</evidence>
<evidence type="ECO:0000256" key="5">
    <source>
        <dbReference type="ARBA" id="ARBA00022989"/>
    </source>
</evidence>
<dbReference type="SUPFAM" id="SSF48403">
    <property type="entry name" value="Ankyrin repeat"/>
    <property type="match status" value="1"/>
</dbReference>
<gene>
    <name evidence="12" type="ordered locus">MTR_5g085480</name>
</gene>
<accession>A0A072UFX9</accession>
<name>A0A072UFX9_MEDTR</name>
<dbReference type="GO" id="GO:0005886">
    <property type="term" value="C:plasma membrane"/>
    <property type="evidence" value="ECO:0007669"/>
    <property type="project" value="UniProtKB-SubCell"/>
</dbReference>
<dbReference type="EnsemblPlants" id="KEH28321">
    <property type="protein sequence ID" value="KEH28321"/>
    <property type="gene ID" value="MTR_5g085480"/>
</dbReference>
<dbReference type="InterPro" id="IPR002110">
    <property type="entry name" value="Ankyrin_rpt"/>
</dbReference>
<keyword evidence="7 10" id="KW-0472">Membrane</keyword>
<proteinExistence type="predicted"/>
<feature type="repeat" description="ANK" evidence="8">
    <location>
        <begin position="149"/>
        <end position="171"/>
    </location>
</feature>
<evidence type="ECO:0000256" key="7">
    <source>
        <dbReference type="ARBA" id="ARBA00023136"/>
    </source>
</evidence>
<evidence type="ECO:0000313" key="13">
    <source>
        <dbReference type="EnsemblPlants" id="KEH28321"/>
    </source>
</evidence>
<evidence type="ECO:0000256" key="1">
    <source>
        <dbReference type="ARBA" id="ARBA00004141"/>
    </source>
</evidence>
<feature type="domain" description="PGG" evidence="11">
    <location>
        <begin position="371"/>
        <end position="473"/>
    </location>
</feature>
<dbReference type="InterPro" id="IPR036770">
    <property type="entry name" value="Ankyrin_rpt-contain_sf"/>
</dbReference>
<dbReference type="PROSITE" id="PS50297">
    <property type="entry name" value="ANK_REP_REGION"/>
    <property type="match status" value="2"/>
</dbReference>
<evidence type="ECO:0000313" key="12">
    <source>
        <dbReference type="EMBL" id="KEH28321.1"/>
    </source>
</evidence>
<feature type="compositionally biased region" description="Basic and acidic residues" evidence="9">
    <location>
        <begin position="328"/>
        <end position="348"/>
    </location>
</feature>
<evidence type="ECO:0000256" key="6">
    <source>
        <dbReference type="ARBA" id="ARBA00023043"/>
    </source>
</evidence>
<dbReference type="InterPro" id="IPR026961">
    <property type="entry name" value="PGG_dom"/>
</dbReference>
<keyword evidence="6 8" id="KW-0040">ANK repeat</keyword>